<name>A0ABI7WAA5_FELCA</name>
<evidence type="ECO:0000256" key="19">
    <source>
        <dbReference type="ARBA" id="ARBA00049900"/>
    </source>
</evidence>
<keyword evidence="6" id="KW-0963">Cytoplasm</keyword>
<dbReference type="Gene3D" id="3.40.190.80">
    <property type="match status" value="1"/>
</dbReference>
<dbReference type="InterPro" id="IPR033942">
    <property type="entry name" value="IMPase"/>
</dbReference>
<evidence type="ECO:0000256" key="3">
    <source>
        <dbReference type="ARBA" id="ARBA00005152"/>
    </source>
</evidence>
<comment type="catalytic activity">
    <reaction evidence="24">
        <text>1D-myo-inositol 6-phosphate + H2O = myo-inositol + phosphate</text>
        <dbReference type="Rhea" id="RHEA:44160"/>
        <dbReference type="ChEBI" id="CHEBI:15377"/>
        <dbReference type="ChEBI" id="CHEBI:17268"/>
        <dbReference type="ChEBI" id="CHEBI:43474"/>
        <dbReference type="ChEBI" id="CHEBI:64841"/>
        <dbReference type="EC" id="3.1.3.25"/>
    </reaction>
    <physiologicalReaction direction="left-to-right" evidence="24">
        <dbReference type="Rhea" id="RHEA:44161"/>
    </physiologicalReaction>
</comment>
<evidence type="ECO:0000256" key="18">
    <source>
        <dbReference type="ARBA" id="ARBA00049898"/>
    </source>
</evidence>
<comment type="catalytic activity">
    <reaction evidence="22">
        <text>alpha-D-glucose 1-phosphate + H2O = D-glucose + phosphate</text>
        <dbReference type="Rhea" id="RHEA:19933"/>
        <dbReference type="ChEBI" id="CHEBI:4167"/>
        <dbReference type="ChEBI" id="CHEBI:15377"/>
        <dbReference type="ChEBI" id="CHEBI:43474"/>
        <dbReference type="ChEBI" id="CHEBI:58601"/>
    </reaction>
    <physiologicalReaction direction="left-to-right" evidence="22">
        <dbReference type="Rhea" id="RHEA:19934"/>
    </physiologicalReaction>
</comment>
<dbReference type="PRINTS" id="PR00378">
    <property type="entry name" value="LIIMPHPHTASE"/>
</dbReference>
<comment type="subcellular location">
    <subcellularLocation>
        <location evidence="2">Cytoplasm</location>
    </subcellularLocation>
</comment>
<dbReference type="InterPro" id="IPR020583">
    <property type="entry name" value="Inositol_monoP_metal-BS"/>
</dbReference>
<dbReference type="PROSITE" id="PS00630">
    <property type="entry name" value="IMP_2"/>
    <property type="match status" value="1"/>
</dbReference>
<dbReference type="EC" id="3.1.3.25" evidence="25"/>
<evidence type="ECO:0000313" key="27">
    <source>
        <dbReference type="Proteomes" id="UP000823872"/>
    </source>
</evidence>
<keyword evidence="9 25" id="KW-0378">Hydrolase</keyword>
<gene>
    <name evidence="26" type="primary">IMPA1</name>
</gene>
<comment type="cofactor">
    <cofactor evidence="1 25">
        <name>Mg(2+)</name>
        <dbReference type="ChEBI" id="CHEBI:18420"/>
    </cofactor>
</comment>
<evidence type="ECO:0000256" key="10">
    <source>
        <dbReference type="ARBA" id="ARBA00022842"/>
    </source>
</evidence>
<evidence type="ECO:0000256" key="13">
    <source>
        <dbReference type="ARBA" id="ARBA00049868"/>
    </source>
</evidence>
<reference evidence="26" key="3">
    <citation type="submission" date="2025-09" db="UniProtKB">
        <authorList>
            <consortium name="Ensembl"/>
        </authorList>
    </citation>
    <scope>IDENTIFICATION</scope>
    <source>
        <strain evidence="26">breed Abyssinian</strain>
    </source>
</reference>
<evidence type="ECO:0000256" key="16">
    <source>
        <dbReference type="ARBA" id="ARBA00049894"/>
    </source>
</evidence>
<comment type="catalytic activity">
    <reaction evidence="23">
        <text>glycerol 2-phosphate + H2O = glycerol + phosphate</text>
        <dbReference type="Rhea" id="RHEA:13105"/>
        <dbReference type="ChEBI" id="CHEBI:15377"/>
        <dbReference type="ChEBI" id="CHEBI:17754"/>
        <dbReference type="ChEBI" id="CHEBI:43474"/>
        <dbReference type="ChEBI" id="CHEBI:58083"/>
    </reaction>
    <physiologicalReaction direction="left-to-right" evidence="23">
        <dbReference type="Rhea" id="RHEA:13106"/>
    </physiologicalReaction>
</comment>
<evidence type="ECO:0000256" key="15">
    <source>
        <dbReference type="ARBA" id="ARBA00049888"/>
    </source>
</evidence>
<comment type="catalytic activity">
    <reaction evidence="18">
        <text>adenosine 2'-phosphate + H2O = adenosine + phosphate</text>
        <dbReference type="Rhea" id="RHEA:37343"/>
        <dbReference type="ChEBI" id="CHEBI:15377"/>
        <dbReference type="ChEBI" id="CHEBI:16335"/>
        <dbReference type="ChEBI" id="CHEBI:43474"/>
        <dbReference type="ChEBI" id="CHEBI:77740"/>
    </reaction>
    <physiologicalReaction direction="left-to-right" evidence="18">
        <dbReference type="Rhea" id="RHEA:37344"/>
    </physiologicalReaction>
</comment>
<comment type="pathway">
    <text evidence="3 25">Polyol metabolism; myo-inositol biosynthesis; myo-inositol from D-glucose 6-phosphate: step 2/2.</text>
</comment>
<reference evidence="26 27" key="1">
    <citation type="submission" date="2021-02" db="EMBL/GenBank/DDBJ databases">
        <title>Safari Cat Assemblies.</title>
        <authorList>
            <person name="Bredemeyer K.R."/>
            <person name="Murphy W.J."/>
        </authorList>
    </citation>
    <scope>NUCLEOTIDE SEQUENCE [LARGE SCALE GENOMIC DNA]</scope>
</reference>
<proteinExistence type="inferred from homology"/>
<dbReference type="Proteomes" id="UP000823872">
    <property type="component" value="Chromosome F2"/>
</dbReference>
<dbReference type="SUPFAM" id="SSF56655">
    <property type="entry name" value="Carbohydrate phosphatase"/>
    <property type="match status" value="1"/>
</dbReference>
<comment type="catalytic activity">
    <reaction evidence="21">
        <text>1D-myo-inositol 3-phosphate + H2O = myo-inositol + phosphate</text>
        <dbReference type="Rhea" id="RHEA:30739"/>
        <dbReference type="ChEBI" id="CHEBI:15377"/>
        <dbReference type="ChEBI" id="CHEBI:17268"/>
        <dbReference type="ChEBI" id="CHEBI:43474"/>
        <dbReference type="ChEBI" id="CHEBI:58401"/>
        <dbReference type="EC" id="3.1.3.25"/>
    </reaction>
    <physiologicalReaction direction="left-to-right" evidence="21">
        <dbReference type="Rhea" id="RHEA:30740"/>
    </physiologicalReaction>
</comment>
<evidence type="ECO:0000256" key="6">
    <source>
        <dbReference type="ARBA" id="ARBA00022490"/>
    </source>
</evidence>
<evidence type="ECO:0000256" key="17">
    <source>
        <dbReference type="ARBA" id="ARBA00049895"/>
    </source>
</evidence>
<dbReference type="Ensembl" id="ENSFCTT00005010127.1">
    <property type="protein sequence ID" value="ENSFCTP00005006249.1"/>
    <property type="gene ID" value="ENSFCTG00005003769.1"/>
</dbReference>
<sequence length="262" mass="28884">MCVRTHVCTFVFPGIPSENFEFYFSYDFVPGEIKFSHFTGLKEEGTTIEKCFIGEESVAAGEKSVLTDSPTWIIDPIDGTTNFVHRFPFVAVSIGFTVNKKMEFGVVYSCLEDKMYTGRKGKGAFCNGQKLQVSQQEDITKSLLVTEFGSSRTPETVRIILSNLERLLCVPIHGIRGVGTAAINMCLVATGVADAYYEMGIHCWDMAGAGIIVTEAGGVLMDVTGEPFDLMSRRIIAANSKTLAERIAKEIQVVPFQRDDED</sequence>
<comment type="catalytic activity">
    <reaction evidence="14">
        <text>1D-myo-inositol 1-phosphate + H2O = myo-inositol + phosphate</text>
        <dbReference type="Rhea" id="RHEA:27670"/>
        <dbReference type="ChEBI" id="CHEBI:15377"/>
        <dbReference type="ChEBI" id="CHEBI:17268"/>
        <dbReference type="ChEBI" id="CHEBI:43474"/>
        <dbReference type="ChEBI" id="CHEBI:58433"/>
        <dbReference type="EC" id="3.1.3.25"/>
    </reaction>
    <physiologicalReaction direction="left-to-right" evidence="14">
        <dbReference type="Rhea" id="RHEA:27671"/>
    </physiologicalReaction>
</comment>
<dbReference type="PANTHER" id="PTHR20854:SF26">
    <property type="entry name" value="INOSITOL MONOPHOSPHATASE 1"/>
    <property type="match status" value="1"/>
</dbReference>
<accession>A0ABI7WAA5</accession>
<evidence type="ECO:0000256" key="12">
    <source>
        <dbReference type="ARBA" id="ARBA00049866"/>
    </source>
</evidence>
<organism evidence="26 27">
    <name type="scientific">Felis catus</name>
    <name type="common">Cat</name>
    <name type="synonym">Felis silvestris catus</name>
    <dbReference type="NCBI Taxonomy" id="9685"/>
    <lineage>
        <taxon>Eukaryota</taxon>
        <taxon>Metazoa</taxon>
        <taxon>Chordata</taxon>
        <taxon>Craniata</taxon>
        <taxon>Vertebrata</taxon>
        <taxon>Euteleostomi</taxon>
        <taxon>Mammalia</taxon>
        <taxon>Eutheria</taxon>
        <taxon>Laurasiatheria</taxon>
        <taxon>Carnivora</taxon>
        <taxon>Feliformia</taxon>
        <taxon>Felidae</taxon>
        <taxon>Felinae</taxon>
        <taxon>Felis</taxon>
    </lineage>
</organism>
<comment type="similarity">
    <text evidence="4 25">Belongs to the inositol monophosphatase superfamily.</text>
</comment>
<evidence type="ECO:0000256" key="21">
    <source>
        <dbReference type="ARBA" id="ARBA00049917"/>
    </source>
</evidence>
<dbReference type="PRINTS" id="PR00377">
    <property type="entry name" value="IMPHPHTASES"/>
</dbReference>
<comment type="catalytic activity">
    <reaction evidence="19">
        <text>scyllo-inositol 1-phosphate + H2O = scyllo-inositol + phosphate</text>
        <dbReference type="Rhea" id="RHEA:82131"/>
        <dbReference type="ChEBI" id="CHEBI:10642"/>
        <dbReference type="ChEBI" id="CHEBI:15377"/>
        <dbReference type="ChEBI" id="CHEBI:43474"/>
        <dbReference type="ChEBI" id="CHEBI:232087"/>
    </reaction>
    <physiologicalReaction direction="left-to-right" evidence="19">
        <dbReference type="Rhea" id="RHEA:82132"/>
    </physiologicalReaction>
</comment>
<reference evidence="26" key="2">
    <citation type="submission" date="2025-08" db="UniProtKB">
        <authorList>
            <consortium name="Ensembl"/>
        </authorList>
    </citation>
    <scope>IDENTIFICATION</scope>
    <source>
        <strain evidence="26">breed Abyssinian</strain>
    </source>
</reference>
<evidence type="ECO:0000256" key="2">
    <source>
        <dbReference type="ARBA" id="ARBA00004496"/>
    </source>
</evidence>
<evidence type="ECO:0000256" key="9">
    <source>
        <dbReference type="ARBA" id="ARBA00022801"/>
    </source>
</evidence>
<evidence type="ECO:0000256" key="4">
    <source>
        <dbReference type="ARBA" id="ARBA00009759"/>
    </source>
</evidence>
<evidence type="ECO:0000256" key="5">
    <source>
        <dbReference type="ARBA" id="ARBA00011738"/>
    </source>
</evidence>
<keyword evidence="7" id="KW-0452">Lithium</keyword>
<comment type="catalytic activity">
    <reaction evidence="17">
        <text>1D-myo-inositol 2-phosphate + H2O = myo-inositol + phosphate</text>
        <dbReference type="Rhea" id="RHEA:44152"/>
        <dbReference type="ChEBI" id="CHEBI:15377"/>
        <dbReference type="ChEBI" id="CHEBI:17268"/>
        <dbReference type="ChEBI" id="CHEBI:43474"/>
        <dbReference type="ChEBI" id="CHEBI:84142"/>
        <dbReference type="EC" id="3.1.3.25"/>
    </reaction>
    <physiologicalReaction direction="left-to-right" evidence="17">
        <dbReference type="Rhea" id="RHEA:44153"/>
    </physiologicalReaction>
</comment>
<evidence type="ECO:0000256" key="7">
    <source>
        <dbReference type="ARBA" id="ARBA00022671"/>
    </source>
</evidence>
<evidence type="ECO:0000256" key="8">
    <source>
        <dbReference type="ARBA" id="ARBA00022723"/>
    </source>
</evidence>
<dbReference type="InterPro" id="IPR020552">
    <property type="entry name" value="Inositol_monoPase_Li-sen"/>
</dbReference>
<comment type="subunit">
    <text evidence="5">Homodimer.</text>
</comment>
<dbReference type="InterPro" id="IPR000760">
    <property type="entry name" value="Inositol_monophosphatase-like"/>
</dbReference>
<dbReference type="CDD" id="cd01639">
    <property type="entry name" value="IMPase"/>
    <property type="match status" value="1"/>
</dbReference>
<evidence type="ECO:0000256" key="14">
    <source>
        <dbReference type="ARBA" id="ARBA00049879"/>
    </source>
</evidence>
<evidence type="ECO:0000256" key="20">
    <source>
        <dbReference type="ARBA" id="ARBA00049907"/>
    </source>
</evidence>
<dbReference type="PANTHER" id="PTHR20854">
    <property type="entry name" value="INOSITOL MONOPHOSPHATASE"/>
    <property type="match status" value="1"/>
</dbReference>
<dbReference type="InterPro" id="IPR020550">
    <property type="entry name" value="Inositol_monophosphatase_CS"/>
</dbReference>
<evidence type="ECO:0000313" key="26">
    <source>
        <dbReference type="Ensembl" id="ENSFCTP00005006249.1"/>
    </source>
</evidence>
<comment type="catalytic activity">
    <reaction evidence="13">
        <text>beta-D-fructose 1-phosphate + H2O = D-fructose + phosphate</text>
        <dbReference type="Rhea" id="RHEA:35603"/>
        <dbReference type="ChEBI" id="CHEBI:15377"/>
        <dbReference type="ChEBI" id="CHEBI:37721"/>
        <dbReference type="ChEBI" id="CHEBI:43474"/>
        <dbReference type="ChEBI" id="CHEBI:138881"/>
    </reaction>
    <physiologicalReaction direction="left-to-right" evidence="13">
        <dbReference type="Rhea" id="RHEA:35604"/>
    </physiologicalReaction>
</comment>
<keyword evidence="8 25" id="KW-0479">Metal-binding</keyword>
<evidence type="ECO:0000256" key="24">
    <source>
        <dbReference type="ARBA" id="ARBA00049927"/>
    </source>
</evidence>
<keyword evidence="10 25" id="KW-0460">Magnesium</keyword>
<evidence type="ECO:0000256" key="25">
    <source>
        <dbReference type="RuleBase" id="RU364068"/>
    </source>
</evidence>
<comment type="catalytic activity">
    <reaction evidence="15">
        <text>D-glucose 6-phosphate + H2O = D-glucose + phosphate</text>
        <dbReference type="Rhea" id="RHEA:16689"/>
        <dbReference type="ChEBI" id="CHEBI:4167"/>
        <dbReference type="ChEBI" id="CHEBI:15377"/>
        <dbReference type="ChEBI" id="CHEBI:43474"/>
        <dbReference type="ChEBI" id="CHEBI:61548"/>
    </reaction>
    <physiologicalReaction direction="left-to-right" evidence="15">
        <dbReference type="Rhea" id="RHEA:16690"/>
    </physiologicalReaction>
</comment>
<comment type="catalytic activity">
    <reaction evidence="16">
        <text>alpha-D-galactose 1-phosphate + H2O = D-galactose + phosphate</text>
        <dbReference type="Rhea" id="RHEA:29315"/>
        <dbReference type="ChEBI" id="CHEBI:4139"/>
        <dbReference type="ChEBI" id="CHEBI:15377"/>
        <dbReference type="ChEBI" id="CHEBI:43474"/>
        <dbReference type="ChEBI" id="CHEBI:58336"/>
        <dbReference type="EC" id="3.1.3.94"/>
    </reaction>
    <physiologicalReaction direction="left-to-right" evidence="16">
        <dbReference type="Rhea" id="RHEA:29316"/>
    </physiologicalReaction>
</comment>
<protein>
    <recommendedName>
        <fullName evidence="25">Inositol-1-monophosphatase</fullName>
        <ecNumber evidence="25">3.1.3.25</ecNumber>
    </recommendedName>
</protein>
<evidence type="ECO:0000256" key="11">
    <source>
        <dbReference type="ARBA" id="ARBA00049863"/>
    </source>
</evidence>
<dbReference type="PROSITE" id="PS00629">
    <property type="entry name" value="IMP_1"/>
    <property type="match status" value="1"/>
</dbReference>
<evidence type="ECO:0000256" key="23">
    <source>
        <dbReference type="ARBA" id="ARBA00049925"/>
    </source>
</evidence>
<dbReference type="GeneTree" id="ENSGT00940000154634"/>
<dbReference type="Pfam" id="PF00459">
    <property type="entry name" value="Inositol_P"/>
    <property type="match status" value="1"/>
</dbReference>
<evidence type="ECO:0000256" key="22">
    <source>
        <dbReference type="ARBA" id="ARBA00049919"/>
    </source>
</evidence>
<dbReference type="Gene3D" id="3.30.540.10">
    <property type="entry name" value="Fructose-1,6-Bisphosphatase, subunit A, domain 1"/>
    <property type="match status" value="1"/>
</dbReference>
<keyword evidence="27" id="KW-1185">Reference proteome</keyword>
<comment type="catalytic activity">
    <reaction evidence="20">
        <text>a myo-inositol phosphate + H2O = myo-inositol + phosphate</text>
        <dbReference type="Rhea" id="RHEA:24056"/>
        <dbReference type="ChEBI" id="CHEBI:15377"/>
        <dbReference type="ChEBI" id="CHEBI:17268"/>
        <dbReference type="ChEBI" id="CHEBI:43474"/>
        <dbReference type="ChEBI" id="CHEBI:84139"/>
        <dbReference type="EC" id="3.1.3.25"/>
    </reaction>
    <physiologicalReaction direction="left-to-right" evidence="20">
        <dbReference type="Rhea" id="RHEA:24057"/>
    </physiologicalReaction>
</comment>
<comment type="catalytic activity">
    <reaction evidence="12">
        <text>1D-myo-inositol 5-phosphate + H2O = myo-inositol + phosphate</text>
        <dbReference type="Rhea" id="RHEA:44156"/>
        <dbReference type="ChEBI" id="CHEBI:15377"/>
        <dbReference type="ChEBI" id="CHEBI:17268"/>
        <dbReference type="ChEBI" id="CHEBI:43474"/>
        <dbReference type="ChEBI" id="CHEBI:84141"/>
        <dbReference type="EC" id="3.1.3.25"/>
    </reaction>
    <physiologicalReaction direction="left-to-right" evidence="12">
        <dbReference type="Rhea" id="RHEA:44157"/>
    </physiologicalReaction>
</comment>
<evidence type="ECO:0000256" key="1">
    <source>
        <dbReference type="ARBA" id="ARBA00001946"/>
    </source>
</evidence>
<comment type="catalytic activity">
    <reaction evidence="11">
        <text>1D-myo-inositol 4-phosphate + H2O = myo-inositol + phosphate</text>
        <dbReference type="Rhea" id="RHEA:30735"/>
        <dbReference type="ChEBI" id="CHEBI:15377"/>
        <dbReference type="ChEBI" id="CHEBI:17268"/>
        <dbReference type="ChEBI" id="CHEBI:43474"/>
        <dbReference type="ChEBI" id="CHEBI:58469"/>
        <dbReference type="EC" id="3.1.3.25"/>
    </reaction>
    <physiologicalReaction direction="left-to-right" evidence="11">
        <dbReference type="Rhea" id="RHEA:30736"/>
    </physiologicalReaction>
</comment>